<evidence type="ECO:0000256" key="2">
    <source>
        <dbReference type="SAM" id="SignalP"/>
    </source>
</evidence>
<feature type="signal peptide" evidence="2">
    <location>
        <begin position="1"/>
        <end position="19"/>
    </location>
</feature>
<evidence type="ECO:0000313" key="5">
    <source>
        <dbReference type="Proteomes" id="UP001652740"/>
    </source>
</evidence>
<dbReference type="Proteomes" id="UP001652740">
    <property type="component" value="Unplaced"/>
</dbReference>
<keyword evidence="5" id="KW-1185">Reference proteome</keyword>
<feature type="transmembrane region" description="Helical" evidence="1">
    <location>
        <begin position="486"/>
        <end position="507"/>
    </location>
</feature>
<dbReference type="InterPro" id="IPR006202">
    <property type="entry name" value="Neur_chan_lig-bd"/>
</dbReference>
<dbReference type="InterPro" id="IPR022041">
    <property type="entry name" value="Methyltransf_FA"/>
</dbReference>
<gene>
    <name evidence="6" type="primary">LOC113517990</name>
</gene>
<keyword evidence="1" id="KW-1133">Transmembrane helix</keyword>
<dbReference type="PANTHER" id="PTHR36695">
    <property type="entry name" value="AGAP008648-PA"/>
    <property type="match status" value="1"/>
</dbReference>
<feature type="transmembrane region" description="Helical" evidence="1">
    <location>
        <begin position="461"/>
        <end position="480"/>
    </location>
</feature>
<keyword evidence="1" id="KW-0472">Membrane</keyword>
<dbReference type="Pfam" id="PF12248">
    <property type="entry name" value="Methyltransf_FA"/>
    <property type="match status" value="1"/>
</dbReference>
<name>A0ABM3N388_GALME</name>
<organism evidence="5 6">
    <name type="scientific">Galleria mellonella</name>
    <name type="common">Greater wax moth</name>
    <dbReference type="NCBI Taxonomy" id="7137"/>
    <lineage>
        <taxon>Eukaryota</taxon>
        <taxon>Metazoa</taxon>
        <taxon>Ecdysozoa</taxon>
        <taxon>Arthropoda</taxon>
        <taxon>Hexapoda</taxon>
        <taxon>Insecta</taxon>
        <taxon>Pterygota</taxon>
        <taxon>Neoptera</taxon>
        <taxon>Endopterygota</taxon>
        <taxon>Lepidoptera</taxon>
        <taxon>Glossata</taxon>
        <taxon>Ditrysia</taxon>
        <taxon>Pyraloidea</taxon>
        <taxon>Pyralidae</taxon>
        <taxon>Galleriinae</taxon>
        <taxon>Galleria</taxon>
    </lineage>
</organism>
<dbReference type="RefSeq" id="XP_052758053.1">
    <property type="nucleotide sequence ID" value="XM_052902093.1"/>
</dbReference>
<feature type="chain" id="PRO_5046216683" evidence="2">
    <location>
        <begin position="20"/>
        <end position="619"/>
    </location>
</feature>
<dbReference type="PANTHER" id="PTHR36695:SF12">
    <property type="entry name" value="AGAP008648-PA"/>
    <property type="match status" value="1"/>
</dbReference>
<dbReference type="SUPFAM" id="SSF63712">
    <property type="entry name" value="Nicotinic receptor ligand binding domain-like"/>
    <property type="match status" value="1"/>
</dbReference>
<evidence type="ECO:0000256" key="1">
    <source>
        <dbReference type="SAM" id="Phobius"/>
    </source>
</evidence>
<sequence length="619" mass="70751">MHWIYILMLIFVWIKSADANFVYTKNMASRCKEHISQHGYSYDTFYEIQTDTRATKDPDKSFEMHLAIQASSNGHILLSPVSRPGSADPVYEIVVGGGANTFTELRRNLRRNAKTSSKTHGILSNMELRGFYIKISKEGLIAFGREGEILPIISFYDVDPLDIKYMSFASWNGVEAKFLYDCPLPGGETNDNDTTTVINSKEVARKLTPSEQIKKELLQGRITSLPPERSVDIQIGVVITSARYDAFESKMIAGLAFVTSWTDKSMTWDPNKIKDANISKLYFRPNQIWRPTFLVFNSDDVNPLDAKNPGLISMNNNGDATFHFRATVESWCVMYTTTLNKWPHDEYICSIVIQPWEPHEQIKMELLNPKDLKMQIFSDIDTIVRNEWQVRWDQHVLPSLKWNKLYPSTNNETNQSDKFVITLKLKRTATSHIIVFYTPLLVLITFVLLSFWSEPLKMSRVWLYTGCITVVCMGLCYVDYLMPCHTVPSILILYITVLAGVLFALLLQVTLMTELAKTICDTRLIQTILTSPHFRFIFFLPPIKTCKNYSTLNDGYSHDDGDSGIIVTPRNGNVEEMQSDNPTTTTTTYGQPAELAEAFDKLLFFVYTIAFSIIWVIHF</sequence>
<accession>A0ABM3N388</accession>
<feature type="domain" description="Farnesoic acid O-methyl transferase" evidence="4">
    <location>
        <begin position="40"/>
        <end position="183"/>
    </location>
</feature>
<dbReference type="Gene3D" id="2.70.170.10">
    <property type="entry name" value="Neurotransmitter-gated ion-channel ligand-binding domain"/>
    <property type="match status" value="1"/>
</dbReference>
<feature type="domain" description="Neurotransmitter-gated ion-channel ligand-binding" evidence="3">
    <location>
        <begin position="227"/>
        <end position="427"/>
    </location>
</feature>
<proteinExistence type="predicted"/>
<keyword evidence="1" id="KW-0812">Transmembrane</keyword>
<protein>
    <submittedName>
        <fullName evidence="6">Uncharacterized protein LOC113517990</fullName>
    </submittedName>
</protein>
<keyword evidence="2" id="KW-0732">Signal</keyword>
<feature type="transmembrane region" description="Helical" evidence="1">
    <location>
        <begin position="434"/>
        <end position="452"/>
    </location>
</feature>
<dbReference type="Pfam" id="PF02931">
    <property type="entry name" value="Neur_chan_LBD"/>
    <property type="match status" value="1"/>
</dbReference>
<evidence type="ECO:0000259" key="3">
    <source>
        <dbReference type="Pfam" id="PF02931"/>
    </source>
</evidence>
<evidence type="ECO:0000259" key="4">
    <source>
        <dbReference type="Pfam" id="PF12248"/>
    </source>
</evidence>
<feature type="transmembrane region" description="Helical" evidence="1">
    <location>
        <begin position="602"/>
        <end position="618"/>
    </location>
</feature>
<dbReference type="GeneID" id="113517990"/>
<evidence type="ECO:0000313" key="6">
    <source>
        <dbReference type="RefSeq" id="XP_052758053.1"/>
    </source>
</evidence>
<dbReference type="InterPro" id="IPR036734">
    <property type="entry name" value="Neur_chan_lig-bd_sf"/>
</dbReference>
<reference evidence="6" key="1">
    <citation type="submission" date="2025-08" db="UniProtKB">
        <authorList>
            <consortium name="RefSeq"/>
        </authorList>
    </citation>
    <scope>IDENTIFICATION</scope>
    <source>
        <tissue evidence="6">Whole larvae</tissue>
    </source>
</reference>